<protein>
    <recommendedName>
        <fullName evidence="5 12">Inositol oxygenase</fullName>
        <ecNumber evidence="4 12">1.13.99.1</ecNumber>
    </recommendedName>
    <alternativeName>
        <fullName evidence="10 12">Myo-inositol oxygenase</fullName>
    </alternativeName>
</protein>
<evidence type="ECO:0000256" key="11">
    <source>
        <dbReference type="ARBA" id="ARBA00048271"/>
    </source>
</evidence>
<evidence type="ECO:0000256" key="5">
    <source>
        <dbReference type="ARBA" id="ARBA00019269"/>
    </source>
</evidence>
<dbReference type="Pfam" id="PF05153">
    <property type="entry name" value="MIOX"/>
    <property type="match status" value="1"/>
</dbReference>
<dbReference type="EMBL" id="CAKLCB010000263">
    <property type="protein sequence ID" value="CAH0518490.1"/>
    <property type="molecule type" value="Genomic_DNA"/>
</dbReference>
<proteinExistence type="inferred from homology"/>
<evidence type="ECO:0000256" key="2">
    <source>
        <dbReference type="ARBA" id="ARBA00005167"/>
    </source>
</evidence>
<dbReference type="Proteomes" id="UP001158986">
    <property type="component" value="Unassembled WGS sequence"/>
</dbReference>
<dbReference type="PANTHER" id="PTHR12588">
    <property type="entry name" value="MYOINOSITOL OXYGENASE"/>
    <property type="match status" value="1"/>
</dbReference>
<dbReference type="InterPro" id="IPR007828">
    <property type="entry name" value="Inositol_oxygenase"/>
</dbReference>
<comment type="caution">
    <text evidence="13">The sequence shown here is derived from an EMBL/GenBank/DDBJ whole genome shotgun (WGS) entry which is preliminary data.</text>
</comment>
<keyword evidence="7 12" id="KW-0479">Metal-binding</keyword>
<evidence type="ECO:0000313" key="13">
    <source>
        <dbReference type="EMBL" id="CAH0518490.1"/>
    </source>
</evidence>
<evidence type="ECO:0000256" key="8">
    <source>
        <dbReference type="ARBA" id="ARBA00023002"/>
    </source>
</evidence>
<evidence type="ECO:0000256" key="6">
    <source>
        <dbReference type="ARBA" id="ARBA00022490"/>
    </source>
</evidence>
<name>A0ABN8CZH4_9STRA</name>
<accession>A0ABN8CZH4</accession>
<evidence type="ECO:0000256" key="10">
    <source>
        <dbReference type="ARBA" id="ARBA00029668"/>
    </source>
</evidence>
<keyword evidence="8 12" id="KW-0560">Oxidoreductase</keyword>
<evidence type="ECO:0000313" key="14">
    <source>
        <dbReference type="Proteomes" id="UP001158986"/>
    </source>
</evidence>
<comment type="subcellular location">
    <subcellularLocation>
        <location evidence="1 12">Cytoplasm</location>
    </subcellularLocation>
</comment>
<gene>
    <name evidence="13" type="ORF">PBS001_LOCUS5060</name>
</gene>
<evidence type="ECO:0000256" key="1">
    <source>
        <dbReference type="ARBA" id="ARBA00004496"/>
    </source>
</evidence>
<comment type="similarity">
    <text evidence="3 12">Belongs to the myo-inositol oxygenase family.</text>
</comment>
<evidence type="ECO:0000256" key="3">
    <source>
        <dbReference type="ARBA" id="ARBA00005286"/>
    </source>
</evidence>
<dbReference type="EC" id="1.13.99.1" evidence="4 12"/>
<organism evidence="13 14">
    <name type="scientific">Peronospora belbahrii</name>
    <dbReference type="NCBI Taxonomy" id="622444"/>
    <lineage>
        <taxon>Eukaryota</taxon>
        <taxon>Sar</taxon>
        <taxon>Stramenopiles</taxon>
        <taxon>Oomycota</taxon>
        <taxon>Peronosporomycetes</taxon>
        <taxon>Peronosporales</taxon>
        <taxon>Peronosporaceae</taxon>
        <taxon>Peronospora</taxon>
    </lineage>
</organism>
<dbReference type="SUPFAM" id="SSF109604">
    <property type="entry name" value="HD-domain/PDEase-like"/>
    <property type="match status" value="1"/>
</dbReference>
<keyword evidence="6 12" id="KW-0963">Cytoplasm</keyword>
<evidence type="ECO:0000256" key="12">
    <source>
        <dbReference type="RuleBase" id="RU367039"/>
    </source>
</evidence>
<comment type="cofactor">
    <cofactor evidence="12">
        <name>Fe cation</name>
        <dbReference type="ChEBI" id="CHEBI:24875"/>
    </cofactor>
    <text evidence="12">Binds 2 iron ions per subunit.</text>
</comment>
<evidence type="ECO:0000256" key="4">
    <source>
        <dbReference type="ARBA" id="ARBA00011919"/>
    </source>
</evidence>
<comment type="catalytic activity">
    <reaction evidence="11 12">
        <text>myo-inositol + O2 = D-glucuronate + H2O + H(+)</text>
        <dbReference type="Rhea" id="RHEA:23696"/>
        <dbReference type="ChEBI" id="CHEBI:15377"/>
        <dbReference type="ChEBI" id="CHEBI:15378"/>
        <dbReference type="ChEBI" id="CHEBI:15379"/>
        <dbReference type="ChEBI" id="CHEBI:17268"/>
        <dbReference type="ChEBI" id="CHEBI:58720"/>
        <dbReference type="EC" id="1.13.99.1"/>
    </reaction>
</comment>
<keyword evidence="14" id="KW-1185">Reference proteome</keyword>
<dbReference type="PANTHER" id="PTHR12588:SF0">
    <property type="entry name" value="INOSITOL OXYGENASE"/>
    <property type="match status" value="1"/>
</dbReference>
<reference evidence="13 14" key="1">
    <citation type="submission" date="2021-11" db="EMBL/GenBank/DDBJ databases">
        <authorList>
            <person name="Islam A."/>
            <person name="Islam S."/>
            <person name="Flora M.S."/>
            <person name="Rahman M."/>
            <person name="Ziaur R.M."/>
            <person name="Epstein J.H."/>
            <person name="Hassan M."/>
            <person name="Klassen M."/>
            <person name="Woodard K."/>
            <person name="Webb A."/>
            <person name="Webby R.J."/>
            <person name="El Zowalaty M.E."/>
        </authorList>
    </citation>
    <scope>NUCLEOTIDE SEQUENCE [LARGE SCALE GENOMIC DNA]</scope>
    <source>
        <strain evidence="13">Pbs1</strain>
    </source>
</reference>
<evidence type="ECO:0000256" key="9">
    <source>
        <dbReference type="ARBA" id="ARBA00023004"/>
    </source>
</evidence>
<comment type="pathway">
    <text evidence="2 12">Polyol metabolism; myo-inositol degradation into D-glucuronate; D-glucuronate from myo-inositol: step 1/1.</text>
</comment>
<sequence length="98" mass="11527">MLPWTPDEYLHRVLSLNKTTLPAEALDIVRFWSLKTWYEQDNYEDLCAPQNADTKEWISSLGRVASVSESTVENIVVDDELEYYLQLAKKYLPETLEW</sequence>
<evidence type="ECO:0000256" key="7">
    <source>
        <dbReference type="ARBA" id="ARBA00022723"/>
    </source>
</evidence>
<keyword evidence="9 12" id="KW-0408">Iron</keyword>